<dbReference type="EMBL" id="BPLR01004192">
    <property type="protein sequence ID" value="GIX93079.1"/>
    <property type="molecule type" value="Genomic_DNA"/>
</dbReference>
<dbReference type="Proteomes" id="UP001054945">
    <property type="component" value="Unassembled WGS sequence"/>
</dbReference>
<proteinExistence type="predicted"/>
<keyword evidence="2" id="KW-1185">Reference proteome</keyword>
<accession>A0AAV4P8Y7</accession>
<sequence length="50" mass="5375">PSIGGSPEFMAASTWIWRFFTTGWCAGMLPNVGNCANSPVTLKLMPNTTI</sequence>
<evidence type="ECO:0000313" key="2">
    <source>
        <dbReference type="Proteomes" id="UP001054945"/>
    </source>
</evidence>
<evidence type="ECO:0000313" key="1">
    <source>
        <dbReference type="EMBL" id="GIX93079.1"/>
    </source>
</evidence>
<dbReference type="AlphaFoldDB" id="A0AAV4P8Y7"/>
<organism evidence="1 2">
    <name type="scientific">Caerostris extrusa</name>
    <name type="common">Bark spider</name>
    <name type="synonym">Caerostris bankana</name>
    <dbReference type="NCBI Taxonomy" id="172846"/>
    <lineage>
        <taxon>Eukaryota</taxon>
        <taxon>Metazoa</taxon>
        <taxon>Ecdysozoa</taxon>
        <taxon>Arthropoda</taxon>
        <taxon>Chelicerata</taxon>
        <taxon>Arachnida</taxon>
        <taxon>Araneae</taxon>
        <taxon>Araneomorphae</taxon>
        <taxon>Entelegynae</taxon>
        <taxon>Araneoidea</taxon>
        <taxon>Araneidae</taxon>
        <taxon>Caerostris</taxon>
    </lineage>
</organism>
<name>A0AAV4P8Y7_CAEEX</name>
<comment type="caution">
    <text evidence="1">The sequence shown here is derived from an EMBL/GenBank/DDBJ whole genome shotgun (WGS) entry which is preliminary data.</text>
</comment>
<gene>
    <name evidence="1" type="ORF">CEXT_423681</name>
</gene>
<reference evidence="1 2" key="1">
    <citation type="submission" date="2021-06" db="EMBL/GenBank/DDBJ databases">
        <title>Caerostris extrusa draft genome.</title>
        <authorList>
            <person name="Kono N."/>
            <person name="Arakawa K."/>
        </authorList>
    </citation>
    <scope>NUCLEOTIDE SEQUENCE [LARGE SCALE GENOMIC DNA]</scope>
</reference>
<protein>
    <submittedName>
        <fullName evidence="1">Uncharacterized protein</fullName>
    </submittedName>
</protein>
<feature type="non-terminal residue" evidence="1">
    <location>
        <position position="1"/>
    </location>
</feature>